<keyword evidence="2" id="KW-0012">Acyltransferase</keyword>
<comment type="caution">
    <text evidence="4">The sequence shown here is derived from an EMBL/GenBank/DDBJ whole genome shotgun (WGS) entry which is preliminary data.</text>
</comment>
<evidence type="ECO:0000256" key="2">
    <source>
        <dbReference type="ARBA" id="ARBA00023315"/>
    </source>
</evidence>
<dbReference type="InterPro" id="IPR016181">
    <property type="entry name" value="Acyl_CoA_acyltransferase"/>
</dbReference>
<evidence type="ECO:0000313" key="4">
    <source>
        <dbReference type="EMBL" id="PXW93541.1"/>
    </source>
</evidence>
<dbReference type="PROSITE" id="PS51186">
    <property type="entry name" value="GNAT"/>
    <property type="match status" value="1"/>
</dbReference>
<name>A0A318H3T5_9BURK</name>
<dbReference type="PANTHER" id="PTHR43877:SF2">
    <property type="entry name" value="AMINOALKYLPHOSPHONATE N-ACETYLTRANSFERASE-RELATED"/>
    <property type="match status" value="1"/>
</dbReference>
<dbReference type="InterPro" id="IPR000182">
    <property type="entry name" value="GNAT_dom"/>
</dbReference>
<dbReference type="PANTHER" id="PTHR43877">
    <property type="entry name" value="AMINOALKYLPHOSPHONATE N-ACETYLTRANSFERASE-RELATED-RELATED"/>
    <property type="match status" value="1"/>
</dbReference>
<dbReference type="InterPro" id="IPR050832">
    <property type="entry name" value="Bact_Acetyltransf"/>
</dbReference>
<keyword evidence="4" id="KW-0689">Ribosomal protein</keyword>
<accession>A0A318H3T5</accession>
<sequence length="169" mass="18792">MNDDDVGDVGDDGQPPVRIRRAGLPDVAVLAPLFDAYRRFYEQPADLERAARFLTERLERHESLLLIAETGPAQAVQAIGLCQCYPTFCSVIAEPVLALYDLFVVPEARGLGAARALMRAAEHEARRQGKARLDLTTAKSNLPAQRLYESLGWQRDEVFLIYNRVLAPA</sequence>
<protein>
    <submittedName>
        <fullName evidence="4">Ribosomal protein S18 acetylase RimI-like enzyme</fullName>
    </submittedName>
</protein>
<keyword evidence="1" id="KW-0808">Transferase</keyword>
<dbReference type="RefSeq" id="WP_375136941.1">
    <property type="nucleotide sequence ID" value="NZ_QJJS01000019.1"/>
</dbReference>
<dbReference type="Pfam" id="PF00583">
    <property type="entry name" value="Acetyltransf_1"/>
    <property type="match status" value="1"/>
</dbReference>
<evidence type="ECO:0000256" key="1">
    <source>
        <dbReference type="ARBA" id="ARBA00022679"/>
    </source>
</evidence>
<reference evidence="4 5" key="1">
    <citation type="submission" date="2018-05" db="EMBL/GenBank/DDBJ databases">
        <title>Genomic Encyclopedia of Type Strains, Phase IV (KMG-IV): sequencing the most valuable type-strain genomes for metagenomic binning, comparative biology and taxonomic classification.</title>
        <authorList>
            <person name="Goeker M."/>
        </authorList>
    </citation>
    <scope>NUCLEOTIDE SEQUENCE [LARGE SCALE GENOMIC DNA]</scope>
    <source>
        <strain evidence="4 5">DSM 566</strain>
    </source>
</reference>
<dbReference type="Proteomes" id="UP000247811">
    <property type="component" value="Unassembled WGS sequence"/>
</dbReference>
<dbReference type="Gene3D" id="3.40.630.30">
    <property type="match status" value="1"/>
</dbReference>
<dbReference type="CDD" id="cd04301">
    <property type="entry name" value="NAT_SF"/>
    <property type="match status" value="1"/>
</dbReference>
<dbReference type="AlphaFoldDB" id="A0A318H3T5"/>
<feature type="domain" description="N-acetyltransferase" evidence="3">
    <location>
        <begin position="17"/>
        <end position="169"/>
    </location>
</feature>
<evidence type="ECO:0000259" key="3">
    <source>
        <dbReference type="PROSITE" id="PS51186"/>
    </source>
</evidence>
<organism evidence="4 5">
    <name type="scientific">Sphaerotilus hippei</name>
    <dbReference type="NCBI Taxonomy" id="744406"/>
    <lineage>
        <taxon>Bacteria</taxon>
        <taxon>Pseudomonadati</taxon>
        <taxon>Pseudomonadota</taxon>
        <taxon>Betaproteobacteria</taxon>
        <taxon>Burkholderiales</taxon>
        <taxon>Sphaerotilaceae</taxon>
        <taxon>Sphaerotilus</taxon>
    </lineage>
</organism>
<dbReference type="GO" id="GO:0016747">
    <property type="term" value="F:acyltransferase activity, transferring groups other than amino-acyl groups"/>
    <property type="evidence" value="ECO:0007669"/>
    <property type="project" value="InterPro"/>
</dbReference>
<evidence type="ECO:0000313" key="5">
    <source>
        <dbReference type="Proteomes" id="UP000247811"/>
    </source>
</evidence>
<gene>
    <name evidence="4" type="ORF">C7444_11952</name>
</gene>
<dbReference type="SUPFAM" id="SSF55729">
    <property type="entry name" value="Acyl-CoA N-acyltransferases (Nat)"/>
    <property type="match status" value="1"/>
</dbReference>
<keyword evidence="4" id="KW-0687">Ribonucleoprotein</keyword>
<dbReference type="GO" id="GO:0005840">
    <property type="term" value="C:ribosome"/>
    <property type="evidence" value="ECO:0007669"/>
    <property type="project" value="UniProtKB-KW"/>
</dbReference>
<keyword evidence="5" id="KW-1185">Reference proteome</keyword>
<proteinExistence type="predicted"/>
<dbReference type="EMBL" id="QJJS01000019">
    <property type="protein sequence ID" value="PXW93541.1"/>
    <property type="molecule type" value="Genomic_DNA"/>
</dbReference>